<keyword evidence="2" id="KW-0812">Transmembrane</keyword>
<protein>
    <submittedName>
        <fullName evidence="3">Uncharacterized protein</fullName>
    </submittedName>
</protein>
<evidence type="ECO:0000256" key="1">
    <source>
        <dbReference type="SAM" id="MobiDB-lite"/>
    </source>
</evidence>
<keyword evidence="2" id="KW-1133">Transmembrane helix</keyword>
<proteinExistence type="predicted"/>
<dbReference type="PATRIC" id="fig|470.1345.peg.1128"/>
<feature type="compositionally biased region" description="Low complexity" evidence="1">
    <location>
        <begin position="58"/>
        <end position="70"/>
    </location>
</feature>
<feature type="transmembrane region" description="Helical" evidence="2">
    <location>
        <begin position="6"/>
        <end position="24"/>
    </location>
</feature>
<organism evidence="3 4">
    <name type="scientific">Acinetobacter baumannii</name>
    <dbReference type="NCBI Taxonomy" id="470"/>
    <lineage>
        <taxon>Bacteria</taxon>
        <taxon>Pseudomonadati</taxon>
        <taxon>Pseudomonadota</taxon>
        <taxon>Gammaproteobacteria</taxon>
        <taxon>Moraxellales</taxon>
        <taxon>Moraxellaceae</taxon>
        <taxon>Acinetobacter</taxon>
        <taxon>Acinetobacter calcoaceticus/baumannii complex</taxon>
    </lineage>
</organism>
<reference evidence="3 4" key="1">
    <citation type="journal article" date="2015" name="J. Bacteriol.">
        <title>Resources for Genetic and Genomic Analysis of Emerging Pathogen Acinetobacter baumannii.</title>
        <authorList>
            <person name="Gallagher L.A."/>
            <person name="Ramage E."/>
            <person name="Weiss E.J."/>
            <person name="Radey M."/>
            <person name="Hayden H.S."/>
            <person name="Held K.G."/>
            <person name="Huse H.K."/>
            <person name="Zurawski D.V."/>
            <person name="Brittnacher M.J."/>
            <person name="Manoil C."/>
        </authorList>
    </citation>
    <scope>NUCLEOTIDE SEQUENCE [LARGE SCALE GENOMIC DNA]</scope>
    <source>
        <strain evidence="3 4">AB5075-UW</strain>
    </source>
</reference>
<dbReference type="Proteomes" id="UP000032746">
    <property type="component" value="Chromosome"/>
</dbReference>
<dbReference type="RefSeq" id="WP_002017557.1">
    <property type="nucleotide sequence ID" value="NZ_AP031576.1"/>
</dbReference>
<dbReference type="AlphaFoldDB" id="A0A0D5YF53"/>
<dbReference type="EMBL" id="CP008706">
    <property type="protein sequence ID" value="AKA30915.1"/>
    <property type="molecule type" value="Genomic_DNA"/>
</dbReference>
<evidence type="ECO:0000313" key="3">
    <source>
        <dbReference type="EMBL" id="AKA30915.1"/>
    </source>
</evidence>
<evidence type="ECO:0000256" key="2">
    <source>
        <dbReference type="SAM" id="Phobius"/>
    </source>
</evidence>
<sequence>MKLFIVIFIAIFSSIGIICLIALLRNSKNYSPSGEHDYSASTHSPHHHIYDNSHHSSHSSNDCSSFSDSGGSDGGGSSD</sequence>
<keyword evidence="2" id="KW-0472">Membrane</keyword>
<accession>A0A0D5YF53</accession>
<evidence type="ECO:0000313" key="4">
    <source>
        <dbReference type="Proteomes" id="UP000032746"/>
    </source>
</evidence>
<name>A0A0D5YF53_ACIBA</name>
<reference evidence="4" key="2">
    <citation type="submission" date="2015-03" db="EMBL/GenBank/DDBJ databases">
        <authorList>
            <person name="Gallagher L.A."/>
            <person name="Hayden H.S."/>
            <person name="Weiss E.J."/>
            <person name="Hager K.R."/>
            <person name="Ramage E."/>
            <person name="Radey M.R."/>
            <person name="Bydalek R."/>
            <person name="Manoil C."/>
            <person name="Miller S.I."/>
            <person name="Brittnacher M.J."/>
        </authorList>
    </citation>
    <scope>NUCLEOTIDE SEQUENCE [LARGE SCALE GENOMIC DNA]</scope>
    <source>
        <strain evidence="4">AB5075-UW</strain>
    </source>
</reference>
<feature type="region of interest" description="Disordered" evidence="1">
    <location>
        <begin position="31"/>
        <end position="79"/>
    </location>
</feature>
<gene>
    <name evidence="3" type="ORF">ABUW_1164</name>
</gene>